<feature type="transmembrane region" description="Helical" evidence="8">
    <location>
        <begin position="37"/>
        <end position="55"/>
    </location>
</feature>
<evidence type="ECO:0000256" key="3">
    <source>
        <dbReference type="ARBA" id="ARBA00022475"/>
    </source>
</evidence>
<feature type="transmembrane region" description="Helical" evidence="8">
    <location>
        <begin position="100"/>
        <end position="125"/>
    </location>
</feature>
<feature type="transmembrane region" description="Helical" evidence="8">
    <location>
        <begin position="163"/>
        <end position="184"/>
    </location>
</feature>
<reference evidence="9" key="1">
    <citation type="submission" date="2019-08" db="EMBL/GenBank/DDBJ databases">
        <authorList>
            <person name="Kucharzyk K."/>
            <person name="Murdoch R.W."/>
            <person name="Higgins S."/>
            <person name="Loffler F."/>
        </authorList>
    </citation>
    <scope>NUCLEOTIDE SEQUENCE</scope>
</reference>
<keyword evidence="5" id="KW-0862">Zinc</keyword>
<feature type="transmembrane region" description="Helical" evidence="8">
    <location>
        <begin position="224"/>
        <end position="241"/>
    </location>
</feature>
<comment type="subcellular location">
    <subcellularLocation>
        <location evidence="1">Cell membrane</location>
        <topology evidence="1">Multi-pass membrane protein</topology>
    </subcellularLocation>
</comment>
<comment type="caution">
    <text evidence="9">The sequence shown here is derived from an EMBL/GenBank/DDBJ whole genome shotgun (WGS) entry which is preliminary data.</text>
</comment>
<dbReference type="AlphaFoldDB" id="A0A644Z4V5"/>
<evidence type="ECO:0000256" key="1">
    <source>
        <dbReference type="ARBA" id="ARBA00004651"/>
    </source>
</evidence>
<dbReference type="PANTHER" id="PTHR11040:SF211">
    <property type="entry name" value="ZINC TRANSPORTER ZIP11"/>
    <property type="match status" value="1"/>
</dbReference>
<keyword evidence="4 8" id="KW-0812">Transmembrane</keyword>
<dbReference type="PANTHER" id="PTHR11040">
    <property type="entry name" value="ZINC/IRON TRANSPORTER"/>
    <property type="match status" value="1"/>
</dbReference>
<sequence length="242" mass="26010">MNSTILTIGIFSAIVSLIGTLLGALIGMTIRKPTRKLLGSILGIASGIMISIIFLELIPESIHKTNFLTTFIAILIGIVVIGFTDYLSKDKKWAKDSHRKVAFLMALGLMLHNFPEGIIMGFGFVKEANLGIKMSLLISIHDMPEGIAIAAPLIASGVKGSKILWYAFLVALPTAIGAWIGILIGAISQVFLGYCIAFASGVMLYVVFGQMIPESNELCSSYRNAVTILIGIIFGFVMINVI</sequence>
<dbReference type="InterPro" id="IPR003689">
    <property type="entry name" value="ZIP"/>
</dbReference>
<accession>A0A644Z4V5</accession>
<evidence type="ECO:0000256" key="2">
    <source>
        <dbReference type="ARBA" id="ARBA00006939"/>
    </source>
</evidence>
<evidence type="ECO:0000313" key="9">
    <source>
        <dbReference type="EMBL" id="MPM35031.1"/>
    </source>
</evidence>
<keyword evidence="3" id="KW-1003">Cell membrane</keyword>
<dbReference type="Pfam" id="PF02535">
    <property type="entry name" value="Zip"/>
    <property type="match status" value="1"/>
</dbReference>
<protein>
    <submittedName>
        <fullName evidence="9">Zinc transporter ZupT</fullName>
    </submittedName>
</protein>
<proteinExistence type="inferred from homology"/>
<dbReference type="EMBL" id="VSSQ01007158">
    <property type="protein sequence ID" value="MPM35031.1"/>
    <property type="molecule type" value="Genomic_DNA"/>
</dbReference>
<keyword evidence="6 8" id="KW-1133">Transmembrane helix</keyword>
<keyword evidence="7 8" id="KW-0472">Membrane</keyword>
<dbReference type="GO" id="GO:0005886">
    <property type="term" value="C:plasma membrane"/>
    <property type="evidence" value="ECO:0007669"/>
    <property type="project" value="UniProtKB-SubCell"/>
</dbReference>
<dbReference type="GO" id="GO:0005385">
    <property type="term" value="F:zinc ion transmembrane transporter activity"/>
    <property type="evidence" value="ECO:0007669"/>
    <property type="project" value="TreeGrafter"/>
</dbReference>
<feature type="transmembrane region" description="Helical" evidence="8">
    <location>
        <begin position="6"/>
        <end position="30"/>
    </location>
</feature>
<feature type="transmembrane region" description="Helical" evidence="8">
    <location>
        <begin position="67"/>
        <end position="88"/>
    </location>
</feature>
<comment type="similarity">
    <text evidence="2">Belongs to the ZIP transporter (TC 2.A.5) family.</text>
</comment>
<evidence type="ECO:0000256" key="6">
    <source>
        <dbReference type="ARBA" id="ARBA00022989"/>
    </source>
</evidence>
<evidence type="ECO:0000256" key="4">
    <source>
        <dbReference type="ARBA" id="ARBA00022692"/>
    </source>
</evidence>
<organism evidence="9">
    <name type="scientific">bioreactor metagenome</name>
    <dbReference type="NCBI Taxonomy" id="1076179"/>
    <lineage>
        <taxon>unclassified sequences</taxon>
        <taxon>metagenomes</taxon>
        <taxon>ecological metagenomes</taxon>
    </lineage>
</organism>
<feature type="transmembrane region" description="Helical" evidence="8">
    <location>
        <begin position="191"/>
        <end position="212"/>
    </location>
</feature>
<name>A0A644Z4V5_9ZZZZ</name>
<evidence type="ECO:0000256" key="8">
    <source>
        <dbReference type="SAM" id="Phobius"/>
    </source>
</evidence>
<evidence type="ECO:0000256" key="5">
    <source>
        <dbReference type="ARBA" id="ARBA00022833"/>
    </source>
</evidence>
<evidence type="ECO:0000256" key="7">
    <source>
        <dbReference type="ARBA" id="ARBA00023136"/>
    </source>
</evidence>
<gene>
    <name evidence="9" type="primary">zupT_24</name>
    <name evidence="9" type="ORF">SDC9_81621</name>
</gene>